<dbReference type="Proteomes" id="UP001524570">
    <property type="component" value="Unassembled WGS sequence"/>
</dbReference>
<keyword evidence="2" id="KW-1185">Reference proteome</keyword>
<protein>
    <submittedName>
        <fullName evidence="1">Uncharacterized protein</fullName>
    </submittedName>
</protein>
<evidence type="ECO:0000313" key="1">
    <source>
        <dbReference type="EMBL" id="MCQ8116127.1"/>
    </source>
</evidence>
<dbReference type="RefSeq" id="WP_256605404.1">
    <property type="nucleotide sequence ID" value="NZ_JANIBL010000003.1"/>
</dbReference>
<proteinExistence type="predicted"/>
<sequence>MNASKILVKSNIAKVGPVAGTGAGTPWTQKTAKKVSKPFVLKDGAFLKMNLSIGVKPGDTVCFLYC</sequence>
<dbReference type="EMBL" id="JANIBL010000003">
    <property type="protein sequence ID" value="MCQ8116127.1"/>
    <property type="molecule type" value="Genomic_DNA"/>
</dbReference>
<name>A0ABT1TMX3_9GAMM</name>
<comment type="caution">
    <text evidence="1">The sequence shown here is derived from an EMBL/GenBank/DDBJ whole genome shotgun (WGS) entry which is preliminary data.</text>
</comment>
<evidence type="ECO:0000313" key="2">
    <source>
        <dbReference type="Proteomes" id="UP001524570"/>
    </source>
</evidence>
<gene>
    <name evidence="1" type="ORF">NP589_01740</name>
</gene>
<reference evidence="1 2" key="1">
    <citation type="submission" date="2022-07" db="EMBL/GenBank/DDBJ databases">
        <title>Methylomonas rivi sp. nov., Methylomonas rosea sp. nov., Methylomonas aureus sp. nov. and Methylomonas subterranea sp. nov., four novel methanotrophs isolated from a freshwater creek and the deep terrestrial subsurface.</title>
        <authorList>
            <person name="Abin C."/>
            <person name="Sankaranarayanan K."/>
            <person name="Garner C."/>
            <person name="Sindelar R."/>
            <person name="Kotary K."/>
            <person name="Garner R."/>
            <person name="Barclay S."/>
            <person name="Lawson P."/>
            <person name="Krumholz L."/>
        </authorList>
    </citation>
    <scope>NUCLEOTIDE SEQUENCE [LARGE SCALE GENOMIC DNA]</scope>
    <source>
        <strain evidence="1 2">WSC-7</strain>
    </source>
</reference>
<accession>A0ABT1TMX3</accession>
<organism evidence="1 2">
    <name type="scientific">Methylomonas rosea</name>
    <dbReference type="NCBI Taxonomy" id="2952227"/>
    <lineage>
        <taxon>Bacteria</taxon>
        <taxon>Pseudomonadati</taxon>
        <taxon>Pseudomonadota</taxon>
        <taxon>Gammaproteobacteria</taxon>
        <taxon>Methylococcales</taxon>
        <taxon>Methylococcaceae</taxon>
        <taxon>Methylomonas</taxon>
    </lineage>
</organism>